<dbReference type="InterPro" id="IPR006027">
    <property type="entry name" value="NusB_RsmB_TIM44"/>
</dbReference>
<dbReference type="InterPro" id="IPR035926">
    <property type="entry name" value="NusB-like_sf"/>
</dbReference>
<evidence type="ECO:0000256" key="10">
    <source>
        <dbReference type="ARBA" id="ARBA00022884"/>
    </source>
</evidence>
<keyword evidence="5" id="KW-0963">Cytoplasm</keyword>
<dbReference type="Gene3D" id="1.10.940.10">
    <property type="entry name" value="NusB-like"/>
    <property type="match status" value="1"/>
</dbReference>
<dbReference type="Pfam" id="PF01029">
    <property type="entry name" value="NusB"/>
    <property type="match status" value="1"/>
</dbReference>
<keyword evidence="6" id="KW-0698">rRNA processing</keyword>
<evidence type="ECO:0000256" key="1">
    <source>
        <dbReference type="ARBA" id="ARBA00002724"/>
    </source>
</evidence>
<feature type="binding site" evidence="14">
    <location>
        <position position="313"/>
    </location>
    <ligand>
        <name>S-adenosyl-L-methionine</name>
        <dbReference type="ChEBI" id="CHEBI:59789"/>
    </ligand>
</feature>
<name>A0A0R1GVS0_9LACO</name>
<dbReference type="RefSeq" id="WP_056946313.1">
    <property type="nucleotide sequence ID" value="NZ_AZCV01000001.1"/>
</dbReference>
<dbReference type="PRINTS" id="PR02008">
    <property type="entry name" value="RCMTFAMILY"/>
</dbReference>
<evidence type="ECO:0000313" key="17">
    <source>
        <dbReference type="Proteomes" id="UP000050909"/>
    </source>
</evidence>
<dbReference type="GO" id="GO:0005737">
    <property type="term" value="C:cytoplasm"/>
    <property type="evidence" value="ECO:0007669"/>
    <property type="project" value="UniProtKB-SubCell"/>
</dbReference>
<evidence type="ECO:0000256" key="12">
    <source>
        <dbReference type="ARBA" id="ARBA00031088"/>
    </source>
</evidence>
<keyword evidence="7 14" id="KW-0489">Methyltransferase</keyword>
<dbReference type="InterPro" id="IPR029063">
    <property type="entry name" value="SAM-dependent_MTases_sf"/>
</dbReference>
<dbReference type="PATRIC" id="fig|1423722.3.peg.47"/>
<protein>
    <recommendedName>
        <fullName evidence="4">16S rRNA (cytosine(967)-C(5))-methyltransferase</fullName>
        <ecNumber evidence="4">2.1.1.176</ecNumber>
    </recommendedName>
    <alternativeName>
        <fullName evidence="11">16S rRNA m5C967 methyltransferase</fullName>
    </alternativeName>
    <alternativeName>
        <fullName evidence="12">rRNA (cytosine-C(5)-)-methyltransferase RsmB</fullName>
    </alternativeName>
</protein>
<dbReference type="PANTHER" id="PTHR22807">
    <property type="entry name" value="NOP2 YEAST -RELATED NOL1/NOP2/FMU SUN DOMAIN-CONTAINING"/>
    <property type="match status" value="1"/>
</dbReference>
<dbReference type="FunFam" id="3.40.50.150:FF:000022">
    <property type="entry name" value="Ribosomal RNA small subunit methyltransferase B"/>
    <property type="match status" value="1"/>
</dbReference>
<dbReference type="SUPFAM" id="SSF53335">
    <property type="entry name" value="S-adenosyl-L-methionine-dependent methyltransferases"/>
    <property type="match status" value="1"/>
</dbReference>
<dbReference type="Pfam" id="PF22458">
    <property type="entry name" value="RsmF-B_ferredox"/>
    <property type="match status" value="1"/>
</dbReference>
<dbReference type="InterPro" id="IPR001678">
    <property type="entry name" value="MeTrfase_RsmB-F_NOP2_dom"/>
</dbReference>
<dbReference type="GO" id="GO:0006355">
    <property type="term" value="P:regulation of DNA-templated transcription"/>
    <property type="evidence" value="ECO:0007669"/>
    <property type="project" value="InterPro"/>
</dbReference>
<keyword evidence="8 14" id="KW-0808">Transferase</keyword>
<evidence type="ECO:0000256" key="11">
    <source>
        <dbReference type="ARBA" id="ARBA00030399"/>
    </source>
</evidence>
<gene>
    <name evidence="16" type="ORF">FC62_GL000047</name>
</gene>
<proteinExistence type="inferred from homology"/>
<dbReference type="InterPro" id="IPR023267">
    <property type="entry name" value="RCMT"/>
</dbReference>
<evidence type="ECO:0000256" key="5">
    <source>
        <dbReference type="ARBA" id="ARBA00022490"/>
    </source>
</evidence>
<evidence type="ECO:0000256" key="14">
    <source>
        <dbReference type="PROSITE-ProRule" id="PRU01023"/>
    </source>
</evidence>
<dbReference type="InterPro" id="IPR018314">
    <property type="entry name" value="RsmB/NOL1/NOP2-like_CS"/>
</dbReference>
<dbReference type="CDD" id="cd02440">
    <property type="entry name" value="AdoMet_MTases"/>
    <property type="match status" value="1"/>
</dbReference>
<evidence type="ECO:0000256" key="6">
    <source>
        <dbReference type="ARBA" id="ARBA00022552"/>
    </source>
</evidence>
<dbReference type="PROSITE" id="PS51686">
    <property type="entry name" value="SAM_MT_RSMB_NOP"/>
    <property type="match status" value="1"/>
</dbReference>
<comment type="caution">
    <text evidence="16">The sequence shown here is derived from an EMBL/GenBank/DDBJ whole genome shotgun (WGS) entry which is preliminary data.</text>
</comment>
<evidence type="ECO:0000256" key="4">
    <source>
        <dbReference type="ARBA" id="ARBA00012140"/>
    </source>
</evidence>
<evidence type="ECO:0000259" key="15">
    <source>
        <dbReference type="PROSITE" id="PS51686"/>
    </source>
</evidence>
<comment type="similarity">
    <text evidence="3 14">Belongs to the class I-like SAM-binding methyltransferase superfamily. RsmB/NOP family.</text>
</comment>
<keyword evidence="10 14" id="KW-0694">RNA-binding</keyword>
<keyword evidence="9 14" id="KW-0949">S-adenosyl-L-methionine</keyword>
<dbReference type="AlphaFoldDB" id="A0A0R1GVS0"/>
<dbReference type="EMBL" id="AZCV01000001">
    <property type="protein sequence ID" value="KRK38364.1"/>
    <property type="molecule type" value="Genomic_DNA"/>
</dbReference>
<dbReference type="PROSITE" id="PS01153">
    <property type="entry name" value="NOL1_NOP2_SUN"/>
    <property type="match status" value="1"/>
</dbReference>
<evidence type="ECO:0000256" key="3">
    <source>
        <dbReference type="ARBA" id="ARBA00007494"/>
    </source>
</evidence>
<comment type="catalytic activity">
    <reaction evidence="13">
        <text>cytidine(967) in 16S rRNA + S-adenosyl-L-methionine = 5-methylcytidine(967) in 16S rRNA + S-adenosyl-L-homocysteine + H(+)</text>
        <dbReference type="Rhea" id="RHEA:42748"/>
        <dbReference type="Rhea" id="RHEA-COMP:10219"/>
        <dbReference type="Rhea" id="RHEA-COMP:10220"/>
        <dbReference type="ChEBI" id="CHEBI:15378"/>
        <dbReference type="ChEBI" id="CHEBI:57856"/>
        <dbReference type="ChEBI" id="CHEBI:59789"/>
        <dbReference type="ChEBI" id="CHEBI:74483"/>
        <dbReference type="ChEBI" id="CHEBI:82748"/>
        <dbReference type="EC" id="2.1.1.176"/>
    </reaction>
</comment>
<evidence type="ECO:0000256" key="8">
    <source>
        <dbReference type="ARBA" id="ARBA00022679"/>
    </source>
</evidence>
<dbReference type="EC" id="2.1.1.176" evidence="4"/>
<dbReference type="NCBIfam" id="NF011494">
    <property type="entry name" value="PRK14902.1"/>
    <property type="match status" value="1"/>
</dbReference>
<feature type="binding site" evidence="14">
    <location>
        <position position="285"/>
    </location>
    <ligand>
        <name>S-adenosyl-L-methionine</name>
        <dbReference type="ChEBI" id="CHEBI:59789"/>
    </ligand>
</feature>
<comment type="subcellular location">
    <subcellularLocation>
        <location evidence="2">Cytoplasm</location>
    </subcellularLocation>
</comment>
<dbReference type="Gene3D" id="3.30.70.1170">
    <property type="entry name" value="Sun protein, domain 3"/>
    <property type="match status" value="1"/>
</dbReference>
<dbReference type="GO" id="GO:0003723">
    <property type="term" value="F:RNA binding"/>
    <property type="evidence" value="ECO:0007669"/>
    <property type="project" value="UniProtKB-UniRule"/>
</dbReference>
<evidence type="ECO:0000256" key="13">
    <source>
        <dbReference type="ARBA" id="ARBA00047283"/>
    </source>
</evidence>
<dbReference type="Gene3D" id="3.40.50.150">
    <property type="entry name" value="Vaccinia Virus protein VP39"/>
    <property type="match status" value="1"/>
</dbReference>
<feature type="domain" description="SAM-dependent MTase RsmB/NOP-type" evidence="15">
    <location>
        <begin position="171"/>
        <end position="449"/>
    </location>
</feature>
<dbReference type="Proteomes" id="UP000050909">
    <property type="component" value="Unassembled WGS sequence"/>
</dbReference>
<dbReference type="PANTHER" id="PTHR22807:SF53">
    <property type="entry name" value="RIBOSOMAL RNA SMALL SUBUNIT METHYLTRANSFERASE B-RELATED"/>
    <property type="match status" value="1"/>
</dbReference>
<dbReference type="InterPro" id="IPR004573">
    <property type="entry name" value="rRNA_ssu_MeTfrase_B"/>
</dbReference>
<dbReference type="FunFam" id="1.10.940.10:FF:000006">
    <property type="entry name" value="16S rRNA (Cytosine(967)-C(5))-methyltransferase RsmB"/>
    <property type="match status" value="1"/>
</dbReference>
<accession>A0A0R1GVS0</accession>
<dbReference type="InterPro" id="IPR049560">
    <property type="entry name" value="MeTrfase_RsmB-F_NOP2_cat"/>
</dbReference>
<feature type="binding site" evidence="14">
    <location>
        <position position="332"/>
    </location>
    <ligand>
        <name>S-adenosyl-L-methionine</name>
        <dbReference type="ChEBI" id="CHEBI:59789"/>
    </ligand>
</feature>
<dbReference type="NCBIfam" id="TIGR00563">
    <property type="entry name" value="rsmB"/>
    <property type="match status" value="1"/>
</dbReference>
<keyword evidence="17" id="KW-1185">Reference proteome</keyword>
<dbReference type="GO" id="GO:0008649">
    <property type="term" value="F:rRNA methyltransferase activity"/>
    <property type="evidence" value="ECO:0007669"/>
    <property type="project" value="InterPro"/>
</dbReference>
<dbReference type="InterPro" id="IPR054728">
    <property type="entry name" value="RsmB-like_ferredoxin"/>
</dbReference>
<evidence type="ECO:0000256" key="7">
    <source>
        <dbReference type="ARBA" id="ARBA00022603"/>
    </source>
</evidence>
<comment type="function">
    <text evidence="1">Specifically methylates the cytosine at position 967 (m5C967) of 16S rRNA.</text>
</comment>
<evidence type="ECO:0000256" key="2">
    <source>
        <dbReference type="ARBA" id="ARBA00004496"/>
    </source>
</evidence>
<reference evidence="16 17" key="1">
    <citation type="journal article" date="2015" name="Genome Announc.">
        <title>Expanding the biotechnology potential of lactobacilli through comparative genomics of 213 strains and associated genera.</title>
        <authorList>
            <person name="Sun Z."/>
            <person name="Harris H.M."/>
            <person name="McCann A."/>
            <person name="Guo C."/>
            <person name="Argimon S."/>
            <person name="Zhang W."/>
            <person name="Yang X."/>
            <person name="Jeffery I.B."/>
            <person name="Cooney J.C."/>
            <person name="Kagawa T.F."/>
            <person name="Liu W."/>
            <person name="Song Y."/>
            <person name="Salvetti E."/>
            <person name="Wrobel A."/>
            <person name="Rasinkangas P."/>
            <person name="Parkhill J."/>
            <person name="Rea M.C."/>
            <person name="O'Sullivan O."/>
            <person name="Ritari J."/>
            <person name="Douillard F.P."/>
            <person name="Paul Ross R."/>
            <person name="Yang R."/>
            <person name="Briner A.E."/>
            <person name="Felis G.E."/>
            <person name="de Vos W.M."/>
            <person name="Barrangou R."/>
            <person name="Klaenhammer T.R."/>
            <person name="Caufield P.W."/>
            <person name="Cui Y."/>
            <person name="Zhang H."/>
            <person name="O'Toole P.W."/>
        </authorList>
    </citation>
    <scope>NUCLEOTIDE SEQUENCE [LARGE SCALE GENOMIC DNA]</scope>
    <source>
        <strain evidence="16 17">DSM 20534</strain>
    </source>
</reference>
<feature type="active site" description="Nucleophile" evidence="14">
    <location>
        <position position="385"/>
    </location>
</feature>
<evidence type="ECO:0000256" key="9">
    <source>
        <dbReference type="ARBA" id="ARBA00022691"/>
    </source>
</evidence>
<feature type="binding site" evidence="14">
    <location>
        <begin position="260"/>
        <end position="266"/>
    </location>
    <ligand>
        <name>S-adenosyl-L-methionine</name>
        <dbReference type="ChEBI" id="CHEBI:59789"/>
    </ligand>
</feature>
<evidence type="ECO:0000313" key="16">
    <source>
        <dbReference type="EMBL" id="KRK38364.1"/>
    </source>
</evidence>
<dbReference type="SUPFAM" id="SSF48013">
    <property type="entry name" value="NusB-like"/>
    <property type="match status" value="1"/>
</dbReference>
<dbReference type="Pfam" id="PF01189">
    <property type="entry name" value="Methyltr_RsmB-F"/>
    <property type="match status" value="1"/>
</dbReference>
<sequence>MNNLNVATAREVALNVLTKVLQQKSYSNIQLNFSLNNSTLDERDKALVTQLVYGTIQYKLFLEYQIKHLLRAKPKESFVVPLLLMSVYQLQFLDKIPDHAVLNSANELAKKRSSHGAYKLVNGILRNVQRQGPLLPAVGQTAEYLSIKESMPEWLVKYLSDKFGNSKTARILQSLNTVSHNSVRVNTKKTTVQAAKEELHDQGFDVTVSPLRGENILLSHGGVAATNLFRDGQITIQDEASSVVVDALHVEPGDIVLDACAAPGGKTMQIAELLDQNVGKVTALDLHEKKLALIENNAKRLELTDLITVQAMDARNVASEFGPQKFDKILVDAPCSGLGLLRRKPEIRYEKTFTDIINLSKIQLAILESVAQSLKIGGRIVYSTCTITPEENEEVVARFIAAHPEFFVEQIKLPSFDSVKTEVGTDLTVRIFPDDYQTDGFSITSLRLRG</sequence>
<organism evidence="16 17">
    <name type="scientific">Amylolactobacillus amylotrophicus DSM 20534</name>
    <dbReference type="NCBI Taxonomy" id="1423722"/>
    <lineage>
        <taxon>Bacteria</taxon>
        <taxon>Bacillati</taxon>
        <taxon>Bacillota</taxon>
        <taxon>Bacilli</taxon>
        <taxon>Lactobacillales</taxon>
        <taxon>Lactobacillaceae</taxon>
        <taxon>Amylolactobacillus</taxon>
    </lineage>
</organism>